<proteinExistence type="predicted"/>
<evidence type="ECO:0000313" key="1">
    <source>
        <dbReference type="EMBL" id="UWE05105.1"/>
    </source>
</evidence>
<dbReference type="PANTHER" id="PTHR38733">
    <property type="entry name" value="PROTEIN MCRC"/>
    <property type="match status" value="1"/>
</dbReference>
<dbReference type="RefSeq" id="WP_259436698.1">
    <property type="nucleotide sequence ID" value="NZ_CP103866.1"/>
</dbReference>
<protein>
    <submittedName>
        <fullName evidence="1">McrC family protein</fullName>
    </submittedName>
</protein>
<name>A0ABY5U8Y8_LACSH</name>
<dbReference type="Pfam" id="PF10117">
    <property type="entry name" value="McrBC"/>
    <property type="match status" value="1"/>
</dbReference>
<dbReference type="InterPro" id="IPR019292">
    <property type="entry name" value="McrC"/>
</dbReference>
<sequence length="397" mass="45644">MSNVKWLELEEETACECGHEELPPEVGEEICLRYSPWLDVEFPSPKTNNRWRIRAKGWVGYMPLAGGRGIYVQPKVPVTNLFQMLEVAYGLNSLRLFEGRAEVASLSGFYEQVVESLAVRVLHRARQGFYQVYVAREEVLPYIRGRWRAGDYPRHPARPGFACAFEEMVVDNEENQIILWTLHHVIKSGYCQRPEVLSAVRKAYQAMEAGVSLRRYTAADCVNRHYHRLNWDYAPMHTLCQFLLDTSGPSHMRGDRIVTPFVLNMPRLYERFVTKWLKRNLPEQFQLVAQEAASISSKRAWVMDALIYRREPWTVHWLIDLKYKRDREPKNADLFQLTAYAAAKGCKEAVLVYPGGARTAKLTVGVSGIQVSVLNFPLDGDLDQAGNQFMRALIEKS</sequence>
<accession>A0ABY5U8Y8</accession>
<gene>
    <name evidence="1" type="ORF">NYR52_08315</name>
</gene>
<evidence type="ECO:0000313" key="2">
    <source>
        <dbReference type="Proteomes" id="UP001058650"/>
    </source>
</evidence>
<dbReference type="Proteomes" id="UP001058650">
    <property type="component" value="Chromosome"/>
</dbReference>
<reference evidence="1" key="1">
    <citation type="submission" date="2022-08" db="EMBL/GenBank/DDBJ databases">
        <title>The complete genome sequence of the thermophilic bacterium Laceyella sacchari FBKL4.010 reveals the basis for tetramethylpyrazine biosynthesis in Moutai-flavor Daqu.</title>
        <authorList>
            <person name="Li D."/>
            <person name="Huang W."/>
            <person name="Wang C."/>
            <person name="Qiu S."/>
        </authorList>
    </citation>
    <scope>NUCLEOTIDE SEQUENCE</scope>
    <source>
        <strain evidence="1">FBKL4.014</strain>
    </source>
</reference>
<dbReference type="EMBL" id="CP103866">
    <property type="protein sequence ID" value="UWE05105.1"/>
    <property type="molecule type" value="Genomic_DNA"/>
</dbReference>
<keyword evidence="2" id="KW-1185">Reference proteome</keyword>
<dbReference type="PANTHER" id="PTHR38733:SF1">
    <property type="entry name" value="TYPE IV METHYL-DIRECTED RESTRICTION ENZYME ECOKMCRBC"/>
    <property type="match status" value="1"/>
</dbReference>
<organism evidence="1 2">
    <name type="scientific">Laceyella sacchari</name>
    <name type="common">Thermoactinomyces thalpophilus</name>
    <dbReference type="NCBI Taxonomy" id="37482"/>
    <lineage>
        <taxon>Bacteria</taxon>
        <taxon>Bacillati</taxon>
        <taxon>Bacillota</taxon>
        <taxon>Bacilli</taxon>
        <taxon>Bacillales</taxon>
        <taxon>Thermoactinomycetaceae</taxon>
        <taxon>Laceyella</taxon>
    </lineage>
</organism>